<organism evidence="2 3">
    <name type="scientific">Favolaschia claudopus</name>
    <dbReference type="NCBI Taxonomy" id="2862362"/>
    <lineage>
        <taxon>Eukaryota</taxon>
        <taxon>Fungi</taxon>
        <taxon>Dikarya</taxon>
        <taxon>Basidiomycota</taxon>
        <taxon>Agaricomycotina</taxon>
        <taxon>Agaricomycetes</taxon>
        <taxon>Agaricomycetidae</taxon>
        <taxon>Agaricales</taxon>
        <taxon>Marasmiineae</taxon>
        <taxon>Mycenaceae</taxon>
        <taxon>Favolaschia</taxon>
    </lineage>
</organism>
<name>A0AAW0AJ35_9AGAR</name>
<proteinExistence type="predicted"/>
<evidence type="ECO:0000313" key="3">
    <source>
        <dbReference type="Proteomes" id="UP001362999"/>
    </source>
</evidence>
<protein>
    <submittedName>
        <fullName evidence="2">Alpha/beta-hydrolase</fullName>
    </submittedName>
</protein>
<dbReference type="Proteomes" id="UP001362999">
    <property type="component" value="Unassembled WGS sequence"/>
</dbReference>
<accession>A0AAW0AJ35</accession>
<dbReference type="Pfam" id="PF12697">
    <property type="entry name" value="Abhydrolase_6"/>
    <property type="match status" value="1"/>
</dbReference>
<dbReference type="Gene3D" id="3.40.50.1820">
    <property type="entry name" value="alpha/beta hydrolase"/>
    <property type="match status" value="1"/>
</dbReference>
<dbReference type="InterPro" id="IPR000073">
    <property type="entry name" value="AB_hydrolase_1"/>
</dbReference>
<reference evidence="2 3" key="1">
    <citation type="journal article" date="2024" name="J Genomics">
        <title>Draft genome sequencing and assembly of Favolaschia claudopus CIRM-BRFM 2984 isolated from oak limbs.</title>
        <authorList>
            <person name="Navarro D."/>
            <person name="Drula E."/>
            <person name="Chaduli D."/>
            <person name="Cazenave R."/>
            <person name="Ahrendt S."/>
            <person name="Wang J."/>
            <person name="Lipzen A."/>
            <person name="Daum C."/>
            <person name="Barry K."/>
            <person name="Grigoriev I.V."/>
            <person name="Favel A."/>
            <person name="Rosso M.N."/>
            <person name="Martin F."/>
        </authorList>
    </citation>
    <scope>NUCLEOTIDE SEQUENCE [LARGE SCALE GENOMIC DNA]</scope>
    <source>
        <strain evidence="2 3">CIRM-BRFM 2984</strain>
    </source>
</reference>
<comment type="caution">
    <text evidence="2">The sequence shown here is derived from an EMBL/GenBank/DDBJ whole genome shotgun (WGS) entry which is preliminary data.</text>
</comment>
<dbReference type="InterPro" id="IPR029058">
    <property type="entry name" value="AB_hydrolase_fold"/>
</dbReference>
<feature type="domain" description="AB hydrolase-1" evidence="1">
    <location>
        <begin position="41"/>
        <end position="323"/>
    </location>
</feature>
<gene>
    <name evidence="2" type="ORF">R3P38DRAFT_3015516</name>
</gene>
<evidence type="ECO:0000313" key="2">
    <source>
        <dbReference type="EMBL" id="KAK7012836.1"/>
    </source>
</evidence>
<keyword evidence="3" id="KW-1185">Reference proteome</keyword>
<sequence>MMNVTSHMLSGENSLAGLSLTFKRYKPSFATDCSSATRVALVFAHCVGTTKETWVPVIEYLFKFQSSSNSNLFITEAWSMDSPNHGEAAAVNEKALLFRPQGITGYDWGRGVQILLKSGLVQGLNLVSIGHSAGACIMILSTISYALDDLPYSSMILVEPTMMTKEIMAEAFKRPNEITRVMQAVKTRQDIWESREAARAWFAKRLPWKRWDTRILDTFIRYGLRDLPTAAYPDRANGVTLACTREQETVSYIYHQDGVDANDRLKDICPKIPVHCIFGSEIDLVTDETHRGVHEGRDMASVTRIKGAGHLVSQETPFELAQAIWHALVHDYVRKANSKL</sequence>
<dbReference type="EMBL" id="JAWWNJ010000063">
    <property type="protein sequence ID" value="KAK7012836.1"/>
    <property type="molecule type" value="Genomic_DNA"/>
</dbReference>
<dbReference type="AlphaFoldDB" id="A0AAW0AJ35"/>
<evidence type="ECO:0000259" key="1">
    <source>
        <dbReference type="Pfam" id="PF12697"/>
    </source>
</evidence>
<dbReference type="SUPFAM" id="SSF53474">
    <property type="entry name" value="alpha/beta-Hydrolases"/>
    <property type="match status" value="1"/>
</dbReference>